<dbReference type="GO" id="GO:0005737">
    <property type="term" value="C:cytoplasm"/>
    <property type="evidence" value="ECO:0007669"/>
    <property type="project" value="UniProtKB-SubCell"/>
</dbReference>
<evidence type="ECO:0000259" key="13">
    <source>
        <dbReference type="PROSITE" id="PS51674"/>
    </source>
</evidence>
<dbReference type="EMBL" id="CP015961">
    <property type="protein sequence ID" value="ANI93619.1"/>
    <property type="molecule type" value="Genomic_DNA"/>
</dbReference>
<dbReference type="GO" id="GO:0045892">
    <property type="term" value="P:negative regulation of DNA-templated transcription"/>
    <property type="evidence" value="ECO:0007669"/>
    <property type="project" value="TreeGrafter"/>
</dbReference>
<evidence type="ECO:0000256" key="1">
    <source>
        <dbReference type="ARBA" id="ARBA00004496"/>
    </source>
</evidence>
<evidence type="ECO:0000256" key="2">
    <source>
        <dbReference type="ARBA" id="ARBA00006597"/>
    </source>
</evidence>
<keyword evidence="9 11" id="KW-1015">Disulfide bond</keyword>
<dbReference type="InterPro" id="IPR034768">
    <property type="entry name" value="4FE4S_WBL"/>
</dbReference>
<feature type="domain" description="4Fe-4S Wbl-type" evidence="13">
    <location>
        <begin position="22"/>
        <end position="86"/>
    </location>
</feature>
<comment type="PTM">
    <text evidence="11">The Fe-S cluster can be nitrosylated by nitric oxide (NO).</text>
</comment>
<evidence type="ECO:0000256" key="8">
    <source>
        <dbReference type="ARBA" id="ARBA00023125"/>
    </source>
</evidence>
<reference evidence="14 15" key="1">
    <citation type="submission" date="2016-06" db="EMBL/GenBank/DDBJ databases">
        <title>Complete genome sequence of a saline-alkali tolerant type strain Dietzia timorensis ID05-A0528T.</title>
        <authorList>
            <person name="Wu X."/>
        </authorList>
    </citation>
    <scope>NUCLEOTIDE SEQUENCE [LARGE SCALE GENOMIC DNA]</scope>
    <source>
        <strain evidence="14 15">ID05-A0528</strain>
    </source>
</reference>
<keyword evidence="6 11" id="KW-0411">Iron-sulfur</keyword>
<keyword evidence="15" id="KW-1185">Reference proteome</keyword>
<dbReference type="HAMAP" id="MF_01479">
    <property type="entry name" value="WhiB"/>
    <property type="match status" value="1"/>
</dbReference>
<gene>
    <name evidence="11" type="primary">whiB</name>
    <name evidence="14" type="ORF">BJL86_2859</name>
</gene>
<keyword evidence="10 11" id="KW-0804">Transcription</keyword>
<protein>
    <recommendedName>
        <fullName evidence="11">Transcriptional regulator WhiB</fullName>
    </recommendedName>
</protein>
<proteinExistence type="inferred from homology"/>
<feature type="binding site" evidence="11">
    <location>
        <position position="53"/>
    </location>
    <ligand>
        <name>[4Fe-4S] cluster</name>
        <dbReference type="ChEBI" id="CHEBI:49883"/>
    </ligand>
</feature>
<keyword evidence="11" id="KW-0963">Cytoplasm</keyword>
<dbReference type="Proteomes" id="UP000186104">
    <property type="component" value="Chromosome"/>
</dbReference>
<evidence type="ECO:0000256" key="9">
    <source>
        <dbReference type="ARBA" id="ARBA00023157"/>
    </source>
</evidence>
<dbReference type="GO" id="GO:0047134">
    <property type="term" value="F:protein-disulfide reductase [NAD(P)H] activity"/>
    <property type="evidence" value="ECO:0007669"/>
    <property type="project" value="TreeGrafter"/>
</dbReference>
<evidence type="ECO:0000256" key="10">
    <source>
        <dbReference type="ARBA" id="ARBA00023163"/>
    </source>
</evidence>
<dbReference type="KEGG" id="dtm:BJL86_2859"/>
<dbReference type="PROSITE" id="PS51674">
    <property type="entry name" value="4FE4S_WBL"/>
    <property type="match status" value="1"/>
</dbReference>
<dbReference type="GO" id="GO:0046872">
    <property type="term" value="F:metal ion binding"/>
    <property type="evidence" value="ECO:0007669"/>
    <property type="project" value="UniProtKB-KW"/>
</dbReference>
<evidence type="ECO:0000313" key="15">
    <source>
        <dbReference type="Proteomes" id="UP000186104"/>
    </source>
</evidence>
<evidence type="ECO:0000313" key="14">
    <source>
        <dbReference type="EMBL" id="ANI93619.1"/>
    </source>
</evidence>
<evidence type="ECO:0000256" key="3">
    <source>
        <dbReference type="ARBA" id="ARBA00022485"/>
    </source>
</evidence>
<dbReference type="GO" id="GO:0045454">
    <property type="term" value="P:cell redox homeostasis"/>
    <property type="evidence" value="ECO:0007669"/>
    <property type="project" value="TreeGrafter"/>
</dbReference>
<evidence type="ECO:0000256" key="4">
    <source>
        <dbReference type="ARBA" id="ARBA00022723"/>
    </source>
</evidence>
<dbReference type="GO" id="GO:0035731">
    <property type="term" value="F:dinitrosyl-iron complex binding"/>
    <property type="evidence" value="ECO:0007669"/>
    <property type="project" value="UniProtKB-UniRule"/>
</dbReference>
<evidence type="ECO:0000256" key="11">
    <source>
        <dbReference type="HAMAP-Rule" id="MF_01479"/>
    </source>
</evidence>
<dbReference type="PANTHER" id="PTHR38839">
    <property type="entry name" value="TRANSCRIPTIONAL REGULATOR WHID-RELATED"/>
    <property type="match status" value="1"/>
</dbReference>
<evidence type="ECO:0000256" key="7">
    <source>
        <dbReference type="ARBA" id="ARBA00023015"/>
    </source>
</evidence>
<comment type="similarity">
    <text evidence="2 11">Belongs to the WhiB family.</text>
</comment>
<feature type="binding site" evidence="11">
    <location>
        <position position="56"/>
    </location>
    <ligand>
        <name>[4Fe-4S] cluster</name>
        <dbReference type="ChEBI" id="CHEBI:49883"/>
    </ligand>
</feature>
<dbReference type="GO" id="GO:0003677">
    <property type="term" value="F:DNA binding"/>
    <property type="evidence" value="ECO:0007669"/>
    <property type="project" value="UniProtKB-UniRule"/>
</dbReference>
<comment type="function">
    <text evidence="11">Acts as a transcriptional regulator. Probably redox-responsive. The apo- but not holo-form probably binds DNA.</text>
</comment>
<keyword evidence="5 11" id="KW-0408">Iron</keyword>
<keyword evidence="7 11" id="KW-0805">Transcription regulation</keyword>
<keyword evidence="4 11" id="KW-0479">Metal-binding</keyword>
<dbReference type="RefSeq" id="WP_231887289.1">
    <property type="nucleotide sequence ID" value="NZ_CP015961.1"/>
</dbReference>
<dbReference type="GO" id="GO:0051539">
    <property type="term" value="F:4 iron, 4 sulfur cluster binding"/>
    <property type="evidence" value="ECO:0007669"/>
    <property type="project" value="UniProtKB-UniRule"/>
</dbReference>
<organism evidence="14 15">
    <name type="scientific">Dietzia timorensis</name>
    <dbReference type="NCBI Taxonomy" id="499555"/>
    <lineage>
        <taxon>Bacteria</taxon>
        <taxon>Bacillati</taxon>
        <taxon>Actinomycetota</taxon>
        <taxon>Actinomycetes</taxon>
        <taxon>Mycobacteriales</taxon>
        <taxon>Dietziaceae</taxon>
        <taxon>Dietzia</taxon>
    </lineage>
</organism>
<dbReference type="AlphaFoldDB" id="A0A173LPM4"/>
<name>A0A173LPM4_9ACTN</name>
<feature type="binding site" evidence="11">
    <location>
        <position position="23"/>
    </location>
    <ligand>
        <name>[4Fe-4S] cluster</name>
        <dbReference type="ChEBI" id="CHEBI:49883"/>
    </ligand>
</feature>
<accession>A0A173LPM4</accession>
<feature type="binding site" evidence="11">
    <location>
        <position position="62"/>
    </location>
    <ligand>
        <name>[4Fe-4S] cluster</name>
        <dbReference type="ChEBI" id="CHEBI:49883"/>
    </ligand>
</feature>
<dbReference type="STRING" id="499555.BJL86_2859"/>
<feature type="region of interest" description="Disordered" evidence="12">
    <location>
        <begin position="90"/>
        <end position="124"/>
    </location>
</feature>
<keyword evidence="3 11" id="KW-0004">4Fe-4S</keyword>
<evidence type="ECO:0000256" key="6">
    <source>
        <dbReference type="ARBA" id="ARBA00023014"/>
    </source>
</evidence>
<comment type="cofactor">
    <cofactor evidence="11">
        <name>[4Fe-4S] cluster</name>
        <dbReference type="ChEBI" id="CHEBI:49883"/>
    </cofactor>
    <text evidence="11">Binds 1 [4Fe-4S] cluster per subunit. Following nitrosylation of the [4Fe-4S] cluster binds 1 [4Fe-8(NO)] cluster per subunit.</text>
</comment>
<evidence type="ECO:0000256" key="5">
    <source>
        <dbReference type="ARBA" id="ARBA00023004"/>
    </source>
</evidence>
<comment type="subcellular location">
    <subcellularLocation>
        <location evidence="1 11">Cytoplasm</location>
    </subcellularLocation>
</comment>
<dbReference type="Pfam" id="PF02467">
    <property type="entry name" value="Whib"/>
    <property type="match status" value="1"/>
</dbReference>
<feature type="compositionally biased region" description="Basic and acidic residues" evidence="12">
    <location>
        <begin position="99"/>
        <end position="109"/>
    </location>
</feature>
<comment type="PTM">
    <text evidence="11">Upon Fe-S cluster removal intramolecular disulfide bonds are formed.</text>
</comment>
<evidence type="ECO:0000256" key="12">
    <source>
        <dbReference type="SAM" id="MobiDB-lite"/>
    </source>
</evidence>
<sequence length="124" mass="13786">MSIQSERLVPTVDFWAWRSMGACQEHPIELFFHSEDTPRGQRRRNEREAASICGECPVLQTCRDHALSTGERYGVWGGLTENQRLRILSGSRSPVSVDDAERRAGDRHPVSAGIFASDLAGSSD</sequence>
<dbReference type="InterPro" id="IPR003482">
    <property type="entry name" value="Whib"/>
</dbReference>
<keyword evidence="8 11" id="KW-0238">DNA-binding</keyword>